<protein>
    <submittedName>
        <fullName evidence="3">Uncharacterized protein</fullName>
    </submittedName>
</protein>
<dbReference type="AlphaFoldDB" id="A0A4Q1BUR5"/>
<feature type="compositionally biased region" description="Basic and acidic residues" evidence="2">
    <location>
        <begin position="323"/>
        <end position="335"/>
    </location>
</feature>
<evidence type="ECO:0000313" key="3">
    <source>
        <dbReference type="EMBL" id="RXK41780.1"/>
    </source>
</evidence>
<feature type="compositionally biased region" description="Pro residues" evidence="2">
    <location>
        <begin position="12"/>
        <end position="27"/>
    </location>
</feature>
<feature type="compositionally biased region" description="Polar residues" evidence="2">
    <location>
        <begin position="636"/>
        <end position="658"/>
    </location>
</feature>
<feature type="compositionally biased region" description="Basic and acidic residues" evidence="2">
    <location>
        <begin position="348"/>
        <end position="357"/>
    </location>
</feature>
<name>A0A4Q1BUR5_TREME</name>
<evidence type="ECO:0000256" key="1">
    <source>
        <dbReference type="SAM" id="Coils"/>
    </source>
</evidence>
<sequence>MTLGGPSRPKRPPPSPVDLTTPTPPKQTGPLDQYFLFKPGPSPSKPPASVILDKGKGRVIDLTSDTSSKTSKVSKASSTRSASDEDLPSVYDQLVKSWSQQGVAHSLKTKVSQTQPSSQAQSYPHGSKLKTEPISPVTKRHKNRPAISQNFVASSSLTSELPRKAKIYPSKGHGTFHDPLEILSSEGSSSSGTPREPLKTLPNPRKPSSVPVSSISVPPARPPTKDSHENSALVSQASLPLLSDITSVPITASPVKSRPGRGAFGSHVKRNSMSPGALKGRSINLNLSQTSSIDTNPHPSLFAPRRTTQRSTSSLPTKRKRSNKEQLKDKDEAYHPHSSTSDRSQPSKRIELRKRDNTINYEIPALDAEQWPIGPPSHSIRSRKPARNITVLPAHPTPAHSPLKTSSPLTPLESQDDLWSLNSSPERPPPQVPPEPLPITKSMFVEDEKERQEPTSDEPEEPVEEADILDEFAEFDFAASQHSQHSQPNTPSSKSIINTFTTPRSTRKHSVPLSSPRKHPARASSHPALTPSKLVSHASTALSPPLRSPMAVMKQKTPMKSHHRLPVATHAVEELMAKAEAEAAAKVEHEVRKIEERRRRMQASNLDVAVDTEKDEPLEEIDLSLTFASKKEKETPSITEDSGPSRRSTRAQTKSTTPQPQPKVVSKPNVLTDGDKFFRALPRAIRRNDPDAPSRTLDILRGCASRREHEVPYPTPDSAEGSGDSSDLDEHEEVDLDAMEKTLAEDAKVDVDVLRRVRDGAKESNSRRESMDGWDGFWGPRIETMEVERKLIVAEEVVTDGDPIEELLVEAMNADDVPTATSFITSNVVVRLADPENPPLLQCVTDWLMTTIFATEDPYSALAVDALCHVFSSDIYGAGMFQDVMDQHHRIIDVWRVLGAKADSLVTTDFQTEHTKRRTPARRPLVRLTRDMACQRICELISCTIRRYMPSCPEWHWVTSGLIALAVERSTSQALRRCIDETLAKTWDLWAENDEDGVVAWDALVQILQTSIPKETYPGILQAVGQRNEASCQIGQRIAMDFLLPEWPDIFPKSCLKSIPWAPPIQILLYSAKEMYQSVLSSSTDWVVFGNKLCYLSVAMGNMDALVARCPMDMELGLQEALEKHPIMELRGILVRIHGRIREVPEKLSTRQISVGKIKARLSQMTLTLKMRLEDSAKRYRRTLRPRLGPSLEEGSTGGQTRLMFGADKHSTLSGTLGDQIRK</sequence>
<feature type="compositionally biased region" description="Basic residues" evidence="2">
    <location>
        <begin position="505"/>
        <end position="521"/>
    </location>
</feature>
<feature type="compositionally biased region" description="Low complexity" evidence="2">
    <location>
        <begin position="202"/>
        <end position="218"/>
    </location>
</feature>
<feature type="region of interest" description="Disordered" evidence="2">
    <location>
        <begin position="1184"/>
        <end position="1203"/>
    </location>
</feature>
<gene>
    <name evidence="3" type="ORF">M231_01015</name>
</gene>
<feature type="compositionally biased region" description="Polar residues" evidence="2">
    <location>
        <begin position="102"/>
        <end position="124"/>
    </location>
</feature>
<evidence type="ECO:0000313" key="4">
    <source>
        <dbReference type="Proteomes" id="UP000289152"/>
    </source>
</evidence>
<feature type="region of interest" description="Disordered" evidence="2">
    <location>
        <begin position="102"/>
        <end position="563"/>
    </location>
</feature>
<feature type="compositionally biased region" description="Basic and acidic residues" evidence="2">
    <location>
        <begin position="444"/>
        <end position="454"/>
    </location>
</feature>
<keyword evidence="4" id="KW-1185">Reference proteome</keyword>
<comment type="caution">
    <text evidence="3">The sequence shown here is derived from an EMBL/GenBank/DDBJ whole genome shotgun (WGS) entry which is preliminary data.</text>
</comment>
<feature type="coiled-coil region" evidence="1">
    <location>
        <begin position="577"/>
        <end position="604"/>
    </location>
</feature>
<dbReference type="Proteomes" id="UP000289152">
    <property type="component" value="Unassembled WGS sequence"/>
</dbReference>
<feature type="compositionally biased region" description="Acidic residues" evidence="2">
    <location>
        <begin position="455"/>
        <end position="474"/>
    </location>
</feature>
<feature type="compositionally biased region" description="Low complexity" evidence="2">
    <location>
        <begin position="63"/>
        <end position="81"/>
    </location>
</feature>
<feature type="region of interest" description="Disordered" evidence="2">
    <location>
        <begin position="703"/>
        <end position="732"/>
    </location>
</feature>
<dbReference type="VEuPathDB" id="FungiDB:TREMEDRAFT_61584"/>
<feature type="compositionally biased region" description="Polar residues" evidence="2">
    <location>
        <begin position="230"/>
        <end position="250"/>
    </location>
</feature>
<dbReference type="InParanoid" id="A0A4Q1BUR5"/>
<feature type="compositionally biased region" description="Pro residues" evidence="2">
    <location>
        <begin position="426"/>
        <end position="437"/>
    </location>
</feature>
<feature type="region of interest" description="Disordered" evidence="2">
    <location>
        <begin position="625"/>
        <end position="671"/>
    </location>
</feature>
<dbReference type="EMBL" id="SDIL01000006">
    <property type="protein sequence ID" value="RXK41780.1"/>
    <property type="molecule type" value="Genomic_DNA"/>
</dbReference>
<feature type="compositionally biased region" description="Polar residues" evidence="2">
    <location>
        <begin position="480"/>
        <end position="504"/>
    </location>
</feature>
<organism evidence="3 4">
    <name type="scientific">Tremella mesenterica</name>
    <name type="common">Jelly fungus</name>
    <dbReference type="NCBI Taxonomy" id="5217"/>
    <lineage>
        <taxon>Eukaryota</taxon>
        <taxon>Fungi</taxon>
        <taxon>Dikarya</taxon>
        <taxon>Basidiomycota</taxon>
        <taxon>Agaricomycotina</taxon>
        <taxon>Tremellomycetes</taxon>
        <taxon>Tremellales</taxon>
        <taxon>Tremellaceae</taxon>
        <taxon>Tremella</taxon>
    </lineage>
</organism>
<feature type="compositionally biased region" description="Polar residues" evidence="2">
    <location>
        <begin position="283"/>
        <end position="298"/>
    </location>
</feature>
<feature type="region of interest" description="Disordered" evidence="2">
    <location>
        <begin position="1"/>
        <end position="88"/>
    </location>
</feature>
<proteinExistence type="predicted"/>
<feature type="compositionally biased region" description="Polar residues" evidence="2">
    <location>
        <begin position="146"/>
        <end position="159"/>
    </location>
</feature>
<feature type="compositionally biased region" description="Polar residues" evidence="2">
    <location>
        <begin position="403"/>
        <end position="413"/>
    </location>
</feature>
<evidence type="ECO:0000256" key="2">
    <source>
        <dbReference type="SAM" id="MobiDB-lite"/>
    </source>
</evidence>
<reference evidence="3 4" key="1">
    <citation type="submission" date="2016-06" db="EMBL/GenBank/DDBJ databases">
        <title>Evolution of pathogenesis and genome organization in the Tremellales.</title>
        <authorList>
            <person name="Cuomo C."/>
            <person name="Litvintseva A."/>
            <person name="Heitman J."/>
            <person name="Chen Y."/>
            <person name="Sun S."/>
            <person name="Springer D."/>
            <person name="Dromer F."/>
            <person name="Young S."/>
            <person name="Zeng Q."/>
            <person name="Chapman S."/>
            <person name="Gujja S."/>
            <person name="Saif S."/>
            <person name="Birren B."/>
        </authorList>
    </citation>
    <scope>NUCLEOTIDE SEQUENCE [LARGE SCALE GENOMIC DNA]</scope>
    <source>
        <strain evidence="3 4">ATCC 28783</strain>
    </source>
</reference>
<keyword evidence="1" id="KW-0175">Coiled coil</keyword>
<accession>A0A4Q1BUR5</accession>